<dbReference type="SUPFAM" id="SSF47729">
    <property type="entry name" value="IHF-like DNA-binding proteins"/>
    <property type="match status" value="1"/>
</dbReference>
<keyword evidence="7" id="KW-1185">Reference proteome</keyword>
<reference evidence="6 7" key="1">
    <citation type="submission" date="2023-06" db="EMBL/GenBank/DDBJ databases">
        <title>Alkalimonas sp., MEB004 an alkaliphilic bacterium isolated from Lonar Lake, India.</title>
        <authorList>
            <person name="Joshi A."/>
            <person name="Thite S."/>
        </authorList>
    </citation>
    <scope>NUCLEOTIDE SEQUENCE [LARGE SCALE GENOMIC DNA]</scope>
    <source>
        <strain evidence="6 7">MEB004</strain>
    </source>
</reference>
<dbReference type="Gene3D" id="4.10.520.10">
    <property type="entry name" value="IHF-like DNA-binding proteins"/>
    <property type="match status" value="1"/>
</dbReference>
<dbReference type="InterPro" id="IPR010992">
    <property type="entry name" value="IHF-like_DNA-bd_dom_sf"/>
</dbReference>
<evidence type="ECO:0000256" key="2">
    <source>
        <dbReference type="ARBA" id="ARBA00010529"/>
    </source>
</evidence>
<gene>
    <name evidence="6" type="ORF">QWF21_12450</name>
</gene>
<dbReference type="SMART" id="SM00411">
    <property type="entry name" value="BHL"/>
    <property type="match status" value="1"/>
</dbReference>
<dbReference type="RefSeq" id="WP_330088377.1">
    <property type="nucleotide sequence ID" value="NZ_JAUGZK010000009.1"/>
</dbReference>
<comment type="function">
    <text evidence="1">Histone-like DNA-binding protein which is capable of wrapping DNA to stabilize it, and thus to prevent its denaturation under extreme environmental conditions.</text>
</comment>
<keyword evidence="3" id="KW-0226">DNA condensation</keyword>
<dbReference type="Pfam" id="PF00216">
    <property type="entry name" value="Bac_DNA_binding"/>
    <property type="match status" value="1"/>
</dbReference>
<dbReference type="PANTHER" id="PTHR33175:SF3">
    <property type="entry name" value="DNA-BINDING PROTEIN HU-BETA"/>
    <property type="match status" value="1"/>
</dbReference>
<comment type="caution">
    <text evidence="6">The sequence shown here is derived from an EMBL/GenBank/DDBJ whole genome shotgun (WGS) entry which is preliminary data.</text>
</comment>
<organism evidence="6 7">
    <name type="scientific">Alkalimonas mucilaginosa</name>
    <dbReference type="NCBI Taxonomy" id="3057676"/>
    <lineage>
        <taxon>Bacteria</taxon>
        <taxon>Pseudomonadati</taxon>
        <taxon>Pseudomonadota</taxon>
        <taxon>Gammaproteobacteria</taxon>
        <taxon>Alkalimonas</taxon>
    </lineage>
</organism>
<dbReference type="EMBL" id="JAUGZK010000009">
    <property type="protein sequence ID" value="MEE2025055.1"/>
    <property type="molecule type" value="Genomic_DNA"/>
</dbReference>
<evidence type="ECO:0000256" key="4">
    <source>
        <dbReference type="ARBA" id="ARBA00023125"/>
    </source>
</evidence>
<proteinExistence type="inferred from homology"/>
<name>A0ABU7JHV7_9GAMM</name>
<dbReference type="Proteomes" id="UP001339167">
    <property type="component" value="Unassembled WGS sequence"/>
</dbReference>
<evidence type="ECO:0000256" key="1">
    <source>
        <dbReference type="ARBA" id="ARBA00003819"/>
    </source>
</evidence>
<dbReference type="CDD" id="cd13831">
    <property type="entry name" value="HU"/>
    <property type="match status" value="1"/>
</dbReference>
<protein>
    <submittedName>
        <fullName evidence="6">HU family DNA-binding protein</fullName>
    </submittedName>
</protein>
<comment type="similarity">
    <text evidence="2 5">Belongs to the bacterial histone-like protein family.</text>
</comment>
<sequence length="91" mass="9659">MNKSQLIQQLATDAGLTKAGAERAVDSLLSIITQQLQSNHTVSIQGFGSFIPRQAAARTGKHPVSGLPTHQPACVKAVFKQSPQLKDALNP</sequence>
<dbReference type="GO" id="GO:0003677">
    <property type="term" value="F:DNA binding"/>
    <property type="evidence" value="ECO:0007669"/>
    <property type="project" value="UniProtKB-KW"/>
</dbReference>
<dbReference type="InterPro" id="IPR000119">
    <property type="entry name" value="Hist_DNA-bd"/>
</dbReference>
<accession>A0ABU7JHV7</accession>
<keyword evidence="4 6" id="KW-0238">DNA-binding</keyword>
<evidence type="ECO:0000313" key="7">
    <source>
        <dbReference type="Proteomes" id="UP001339167"/>
    </source>
</evidence>
<dbReference type="PANTHER" id="PTHR33175">
    <property type="entry name" value="DNA-BINDING PROTEIN HU"/>
    <property type="match status" value="1"/>
</dbReference>
<evidence type="ECO:0000256" key="3">
    <source>
        <dbReference type="ARBA" id="ARBA00023067"/>
    </source>
</evidence>
<evidence type="ECO:0000313" key="6">
    <source>
        <dbReference type="EMBL" id="MEE2025055.1"/>
    </source>
</evidence>
<evidence type="ECO:0000256" key="5">
    <source>
        <dbReference type="RuleBase" id="RU003939"/>
    </source>
</evidence>